<dbReference type="InterPro" id="IPR036397">
    <property type="entry name" value="RNaseH_sf"/>
</dbReference>
<dbReference type="EMBL" id="JAGYWB010000003">
    <property type="protein sequence ID" value="KAI0527478.1"/>
    <property type="molecule type" value="Genomic_DNA"/>
</dbReference>
<dbReference type="Pfam" id="PF00665">
    <property type="entry name" value="rve"/>
    <property type="match status" value="1"/>
</dbReference>
<evidence type="ECO:0000256" key="12">
    <source>
        <dbReference type="PROSITE-ProRule" id="PRU00047"/>
    </source>
</evidence>
<feature type="compositionally biased region" description="Basic and acidic residues" evidence="13">
    <location>
        <begin position="712"/>
        <end position="732"/>
    </location>
</feature>
<evidence type="ECO:0000256" key="5">
    <source>
        <dbReference type="ARBA" id="ARBA00022723"/>
    </source>
</evidence>
<dbReference type="GO" id="GO:0004497">
    <property type="term" value="F:monooxygenase activity"/>
    <property type="evidence" value="ECO:0007669"/>
    <property type="project" value="InterPro"/>
</dbReference>
<dbReference type="Pfam" id="PF25597">
    <property type="entry name" value="SH3_retrovirus"/>
    <property type="match status" value="1"/>
</dbReference>
<dbReference type="GO" id="GO:0016020">
    <property type="term" value="C:membrane"/>
    <property type="evidence" value="ECO:0007669"/>
    <property type="project" value="UniProtKB-SubCell"/>
</dbReference>
<keyword evidence="12" id="KW-0863">Zinc-finger</keyword>
<feature type="region of interest" description="Disordered" evidence="13">
    <location>
        <begin position="1235"/>
        <end position="1268"/>
    </location>
</feature>
<feature type="signal peptide" evidence="14">
    <location>
        <begin position="1"/>
        <end position="24"/>
    </location>
</feature>
<dbReference type="PANTHER" id="PTHR47947">
    <property type="entry name" value="CYTOCHROME P450 82C3-RELATED"/>
    <property type="match status" value="1"/>
</dbReference>
<keyword evidence="12" id="KW-0862">Zinc</keyword>
<evidence type="ECO:0000256" key="7">
    <source>
        <dbReference type="ARBA" id="ARBA00022989"/>
    </source>
</evidence>
<dbReference type="Pfam" id="PF14223">
    <property type="entry name" value="Retrotran_gag_2"/>
    <property type="match status" value="1"/>
</dbReference>
<dbReference type="SMART" id="SM00343">
    <property type="entry name" value="ZnF_C2HC"/>
    <property type="match status" value="1"/>
</dbReference>
<organism evidence="17 18">
    <name type="scientific">Dendrobium nobile</name>
    <name type="common">Orchid</name>
    <dbReference type="NCBI Taxonomy" id="94219"/>
    <lineage>
        <taxon>Eukaryota</taxon>
        <taxon>Viridiplantae</taxon>
        <taxon>Streptophyta</taxon>
        <taxon>Embryophyta</taxon>
        <taxon>Tracheophyta</taxon>
        <taxon>Spermatophyta</taxon>
        <taxon>Magnoliopsida</taxon>
        <taxon>Liliopsida</taxon>
        <taxon>Asparagales</taxon>
        <taxon>Orchidaceae</taxon>
        <taxon>Epidendroideae</taxon>
        <taxon>Malaxideae</taxon>
        <taxon>Dendrobiinae</taxon>
        <taxon>Dendrobium</taxon>
    </lineage>
</organism>
<dbReference type="Gene3D" id="4.10.60.10">
    <property type="entry name" value="Zinc finger, CCHC-type"/>
    <property type="match status" value="1"/>
</dbReference>
<evidence type="ECO:0000256" key="8">
    <source>
        <dbReference type="ARBA" id="ARBA00023002"/>
    </source>
</evidence>
<keyword evidence="5 11" id="KW-0479">Metal-binding</keyword>
<evidence type="ECO:0000256" key="6">
    <source>
        <dbReference type="ARBA" id="ARBA00022750"/>
    </source>
</evidence>
<dbReference type="Pfam" id="PF22936">
    <property type="entry name" value="Pol_BBD"/>
    <property type="match status" value="1"/>
</dbReference>
<dbReference type="GO" id="GO:0020037">
    <property type="term" value="F:heme binding"/>
    <property type="evidence" value="ECO:0007669"/>
    <property type="project" value="InterPro"/>
</dbReference>
<feature type="domain" description="Integrase catalytic" evidence="16">
    <location>
        <begin position="990"/>
        <end position="1156"/>
    </location>
</feature>
<dbReference type="SUPFAM" id="SSF57756">
    <property type="entry name" value="Retrovirus zinc finger-like domains"/>
    <property type="match status" value="1"/>
</dbReference>
<keyword evidence="3 11" id="KW-0349">Heme</keyword>
<keyword evidence="18" id="KW-1185">Reference proteome</keyword>
<evidence type="ECO:0000256" key="14">
    <source>
        <dbReference type="SAM" id="SignalP"/>
    </source>
</evidence>
<dbReference type="GO" id="GO:0005506">
    <property type="term" value="F:iron ion binding"/>
    <property type="evidence" value="ECO:0007669"/>
    <property type="project" value="InterPro"/>
</dbReference>
<dbReference type="FunFam" id="1.10.630.10:FF:000026">
    <property type="entry name" value="Cytochrome P450 82C4"/>
    <property type="match status" value="1"/>
</dbReference>
<dbReference type="PROSITE" id="PS50158">
    <property type="entry name" value="ZF_CCHC"/>
    <property type="match status" value="1"/>
</dbReference>
<dbReference type="InterPro" id="IPR057670">
    <property type="entry name" value="SH3_retrovirus"/>
</dbReference>
<dbReference type="InterPro" id="IPR054722">
    <property type="entry name" value="PolX-like_BBD"/>
</dbReference>
<dbReference type="Gene3D" id="1.10.630.10">
    <property type="entry name" value="Cytochrome P450"/>
    <property type="match status" value="1"/>
</dbReference>
<keyword evidence="6" id="KW-0064">Aspartyl protease</keyword>
<dbReference type="InterPro" id="IPR036875">
    <property type="entry name" value="Znf_CCHC_sf"/>
</dbReference>
<dbReference type="InterPro" id="IPR001878">
    <property type="entry name" value="Znf_CCHC"/>
</dbReference>
<evidence type="ECO:0000259" key="16">
    <source>
        <dbReference type="PROSITE" id="PS50994"/>
    </source>
</evidence>
<evidence type="ECO:0000256" key="1">
    <source>
        <dbReference type="ARBA" id="ARBA00001971"/>
    </source>
</evidence>
<feature type="binding site" description="axial binding residue" evidence="11">
    <location>
        <position position="460"/>
    </location>
    <ligand>
        <name>heme</name>
        <dbReference type="ChEBI" id="CHEBI:30413"/>
    </ligand>
    <ligandPart>
        <name>Fe</name>
        <dbReference type="ChEBI" id="CHEBI:18248"/>
    </ligandPart>
</feature>
<keyword evidence="4" id="KW-0812">Transmembrane</keyword>
<dbReference type="GO" id="GO:0015074">
    <property type="term" value="P:DNA integration"/>
    <property type="evidence" value="ECO:0007669"/>
    <property type="project" value="InterPro"/>
</dbReference>
<dbReference type="Pfam" id="PF07727">
    <property type="entry name" value="RVT_2"/>
    <property type="match status" value="1"/>
</dbReference>
<dbReference type="SUPFAM" id="SSF56672">
    <property type="entry name" value="DNA/RNA polymerases"/>
    <property type="match status" value="1"/>
</dbReference>
<dbReference type="InterPro" id="IPR050651">
    <property type="entry name" value="Plant_Cytochrome_P450_Monoox"/>
</dbReference>
<keyword evidence="10" id="KW-0472">Membrane</keyword>
<feature type="region of interest" description="Disordered" evidence="13">
    <location>
        <begin position="1819"/>
        <end position="1842"/>
    </location>
</feature>
<proteinExistence type="predicted"/>
<evidence type="ECO:0000256" key="3">
    <source>
        <dbReference type="ARBA" id="ARBA00022617"/>
    </source>
</evidence>
<dbReference type="InterPro" id="IPR001128">
    <property type="entry name" value="Cyt_P450"/>
</dbReference>
<keyword evidence="6" id="KW-0645">Protease</keyword>
<accession>A0A8T3C5I2</accession>
<reference evidence="17" key="1">
    <citation type="journal article" date="2022" name="Front. Genet.">
        <title>Chromosome-Scale Assembly of the Dendrobium nobile Genome Provides Insights Into the Molecular Mechanism of the Biosynthesis of the Medicinal Active Ingredient of Dendrobium.</title>
        <authorList>
            <person name="Xu Q."/>
            <person name="Niu S.-C."/>
            <person name="Li K.-L."/>
            <person name="Zheng P.-J."/>
            <person name="Zhang X.-J."/>
            <person name="Jia Y."/>
            <person name="Liu Y."/>
            <person name="Niu Y.-X."/>
            <person name="Yu L.-H."/>
            <person name="Chen D.-F."/>
            <person name="Zhang G.-Q."/>
        </authorList>
    </citation>
    <scope>NUCLEOTIDE SEQUENCE</scope>
    <source>
        <tissue evidence="17">Leaf</tissue>
    </source>
</reference>
<evidence type="ECO:0000256" key="10">
    <source>
        <dbReference type="ARBA" id="ARBA00023136"/>
    </source>
</evidence>
<dbReference type="Pfam" id="PF13976">
    <property type="entry name" value="gag_pre-integrs"/>
    <property type="match status" value="1"/>
</dbReference>
<dbReference type="PRINTS" id="PR00385">
    <property type="entry name" value="P450"/>
</dbReference>
<keyword evidence="7" id="KW-1133">Transmembrane helix</keyword>
<comment type="subcellular location">
    <subcellularLocation>
        <location evidence="2">Membrane</location>
    </subcellularLocation>
</comment>
<feature type="compositionally biased region" description="Polar residues" evidence="13">
    <location>
        <begin position="1830"/>
        <end position="1841"/>
    </location>
</feature>
<dbReference type="CDD" id="cd09272">
    <property type="entry name" value="RNase_HI_RT_Ty1"/>
    <property type="match status" value="1"/>
</dbReference>
<dbReference type="Gene3D" id="3.30.420.10">
    <property type="entry name" value="Ribonuclease H-like superfamily/Ribonuclease H"/>
    <property type="match status" value="1"/>
</dbReference>
<evidence type="ECO:0000256" key="2">
    <source>
        <dbReference type="ARBA" id="ARBA00004370"/>
    </source>
</evidence>
<dbReference type="Proteomes" id="UP000829196">
    <property type="component" value="Unassembled WGS sequence"/>
</dbReference>
<evidence type="ECO:0000256" key="4">
    <source>
        <dbReference type="ARBA" id="ARBA00022692"/>
    </source>
</evidence>
<evidence type="ECO:0000313" key="17">
    <source>
        <dbReference type="EMBL" id="KAI0527478.1"/>
    </source>
</evidence>
<keyword evidence="9 11" id="KW-0408">Iron</keyword>
<dbReference type="GO" id="GO:0003676">
    <property type="term" value="F:nucleic acid binding"/>
    <property type="evidence" value="ECO:0007669"/>
    <property type="project" value="InterPro"/>
</dbReference>
<dbReference type="OrthoDB" id="783026at2759"/>
<dbReference type="PROSITE" id="PS50994">
    <property type="entry name" value="INTEGRASE"/>
    <property type="match status" value="1"/>
</dbReference>
<dbReference type="GO" id="GO:0008270">
    <property type="term" value="F:zinc ion binding"/>
    <property type="evidence" value="ECO:0007669"/>
    <property type="project" value="UniProtKB-KW"/>
</dbReference>
<dbReference type="InterPro" id="IPR002401">
    <property type="entry name" value="Cyt_P450_E_grp-I"/>
</dbReference>
<gene>
    <name evidence="17" type="ORF">KFK09_003079</name>
</gene>
<evidence type="ECO:0000313" key="18">
    <source>
        <dbReference type="Proteomes" id="UP000829196"/>
    </source>
</evidence>
<dbReference type="InterPro" id="IPR043502">
    <property type="entry name" value="DNA/RNA_pol_sf"/>
</dbReference>
<evidence type="ECO:0000259" key="15">
    <source>
        <dbReference type="PROSITE" id="PS50158"/>
    </source>
</evidence>
<evidence type="ECO:0000256" key="13">
    <source>
        <dbReference type="SAM" id="MobiDB-lite"/>
    </source>
</evidence>
<feature type="region of interest" description="Disordered" evidence="13">
    <location>
        <begin position="696"/>
        <end position="742"/>
    </location>
</feature>
<dbReference type="InterPro" id="IPR013103">
    <property type="entry name" value="RVT_2"/>
</dbReference>
<evidence type="ECO:0000256" key="11">
    <source>
        <dbReference type="PIRSR" id="PIRSR602401-1"/>
    </source>
</evidence>
<dbReference type="SMR" id="A0A8T3C5I2"/>
<dbReference type="InterPro" id="IPR001584">
    <property type="entry name" value="Integrase_cat-core"/>
</dbReference>
<sequence>MEAINIFSCLALFLSLLLLHKVLFMTKTDKNKKKNLPPSPPNSLPILGHLHLIKKPLHQSLAQLSARHGQILLCRFGIRPVLVVSSASLAEECFTTNDLSFANRPKFPSTRLSTYNHTSLGSAPYGPHWRDMRRIATIEVLSGHRLSFFSDVRADEARALAHRLFLDTKNQVDFTRVELRSRLFGLAMNVMMKMMVGKRYYGEESGDNEARRFRELVEESFTLAGASNVGDFLPSVVGWFTRRRVQSRMAHIHNYRDKFMQALVEERRRKINKEEQEKEAGEFAEEDQRNHKTMIDAILSLQRTHPVQYDDPFIKSLVTTLLSAGTDTSSNTIEWAMSLLQNNPEKLEKVREEIDEKVEKGRLLDESDLAKLPYLHCVISETLRLYPVGPLLVPHESLEECKVGGYNIPSGTMLLVNAYAIQRDPAIWPEPTKFLPERFLENSKVEGGKMLPFGMGRRRCPEPSSFLEMANGGMASFQVPLLKTVDYDNWSIKMKALLGAHDVWEIVEKGYDEPSDESALSLTQKDSLRDSRKRDKKALFLIYQALDDDGFEKISSATSAKQAWEKLQVSYKGEEKVKKVRLQTLRRQFDVLQMKEGETVSDYFSRVLSISNQLKRNGEKLEDVTIIEKILRSLESRFESVTTVIEETKDLQEMTIEQLLGSLQAYEERKKMNEGITEQLLKLDLKSVKKDERFNNSYKSYRGRGRGQGRGRATEQEKEFSNNNQEREEHSTRGRGRGRSNSRYEKSQVKCYNCNKFGHYAKECRAPKSKVNERANYIEEERKEDGTLLLAYKDNERCEDGTWYLDTGASNHMCGKRSMFMELDESVGGNVSFGDNSKIEVKGKGNILIRLKNGKHQFISNVYFVPNMKSNILSVGQLLEKGYDIHLQNNYLFLKDNIGTLIAKVPMSRNRMFLLNIQNDVAKCLKACYKDVSWLWHLRFGHLNFGGLELLSKKEMVRGLPCIKHPDQMCEACLLGKHFRKSFPRESSSRAQKPLELIHTDVCGPIKPCSLGKSNYFLLFIDDFSRKTWVYFLKQKSEVFGIFKKFKAAVEKESGLKIKAMRSDRGGEFTSKEFQEFCDANGIRRSLTVPGSPQQNGVAERKNRTILDMARSMLKSKKLPKEFWAEAVSCAVYLTNRSPTRSVWGMTPQEAWSGRKPGISHLKVFGSLAHVHVPDMKRSKLDDKSEKFIFIGYDNNSKGYKLYNPNIRKTIVSRDVIFDEEGEWDWGSYEKDYKYEDEDTEQPRMEQAREEPTTPTATPTTDYQESSSERIPKFRSLRDIYEVTENHENLTLFCLFAECEPMNFQEAIQNKEWKDAMEEEIKAIEKNDTWELASLPYGHKAIGVKWVYKAKKNAKGEIERYKARLVAKGYSQRAGVDYDEVFAPVARLETIRLIISLAAQNKWKIHQMDVKSAFLNGVLEEEVYIQQPPGYEVKGKEDKVLKLKKALYGLKQAPRAWNSRIDKYLQDKGFIKCPYEHALYIKNKNKDVLIVCLYVDDLIFTGNNQMMFEEFKQAMTKEFEMTDIGLMAYYLGIEVHQMEDGIFISQESYAKEMLKKFKMDNCKPINTPIECGVKLSKHNEGERVDPTFFKSLVGSLRYLTCTRPDILYAVGLVSRYMETPTTSHLKTAKRILRYIKGTIHFGLLYSSSNDFKLVGYSDSDWAGDMDDRKSTTGYVFFMGDTAFTWISKKQSIVSLSTCEAEYIAATSCVCHAIWLRNLLKELSLPQEEATKIHVDNKSAIALAKNPVFHDRSKHIDTRYHYIRECIARKEVQAEYVKSQDQLADIFTKPLKTCHERGGIGFGYFASVFRVEKNWNRGAGDEGRFGPHNAASKSSGSLVQATRSHDFYTV</sequence>
<protein>
    <submittedName>
        <fullName evidence="17">Uncharacterized protein</fullName>
    </submittedName>
</protein>
<name>A0A8T3C5I2_DENNO</name>
<dbReference type="SUPFAM" id="SSF53098">
    <property type="entry name" value="Ribonuclease H-like"/>
    <property type="match status" value="1"/>
</dbReference>
<dbReference type="GO" id="GO:0016705">
    <property type="term" value="F:oxidoreductase activity, acting on paired donors, with incorporation or reduction of molecular oxygen"/>
    <property type="evidence" value="ECO:0007669"/>
    <property type="project" value="InterPro"/>
</dbReference>
<evidence type="ECO:0000256" key="9">
    <source>
        <dbReference type="ARBA" id="ARBA00023004"/>
    </source>
</evidence>
<dbReference type="PANTHER" id="PTHR47947:SF26">
    <property type="entry name" value="CYTOCHROME P450"/>
    <property type="match status" value="1"/>
</dbReference>
<feature type="compositionally biased region" description="Basic and acidic residues" evidence="13">
    <location>
        <begin position="1241"/>
        <end position="1252"/>
    </location>
</feature>
<comment type="caution">
    <text evidence="17">The sequence shown here is derived from an EMBL/GenBank/DDBJ whole genome shotgun (WGS) entry which is preliminary data.</text>
</comment>
<dbReference type="InterPro" id="IPR036396">
    <property type="entry name" value="Cyt_P450_sf"/>
</dbReference>
<dbReference type="Pfam" id="PF00067">
    <property type="entry name" value="p450"/>
    <property type="match status" value="1"/>
</dbReference>
<dbReference type="GO" id="GO:0004190">
    <property type="term" value="F:aspartic-type endopeptidase activity"/>
    <property type="evidence" value="ECO:0007669"/>
    <property type="project" value="UniProtKB-KW"/>
</dbReference>
<feature type="chain" id="PRO_5035719257" evidence="14">
    <location>
        <begin position="25"/>
        <end position="1849"/>
    </location>
</feature>
<dbReference type="PRINTS" id="PR00463">
    <property type="entry name" value="EP450I"/>
</dbReference>
<keyword evidence="6" id="KW-0378">Hydrolase</keyword>
<keyword evidence="14" id="KW-0732">Signal</keyword>
<dbReference type="InterPro" id="IPR012337">
    <property type="entry name" value="RNaseH-like_sf"/>
</dbReference>
<dbReference type="Pfam" id="PF00098">
    <property type="entry name" value="zf-CCHC"/>
    <property type="match status" value="1"/>
</dbReference>
<dbReference type="InterPro" id="IPR025724">
    <property type="entry name" value="GAG-pre-integrase_dom"/>
</dbReference>
<keyword evidence="8" id="KW-0560">Oxidoreductase</keyword>
<comment type="cofactor">
    <cofactor evidence="1 11">
        <name>heme</name>
        <dbReference type="ChEBI" id="CHEBI:30413"/>
    </cofactor>
</comment>
<feature type="domain" description="CCHC-type" evidence="15">
    <location>
        <begin position="750"/>
        <end position="765"/>
    </location>
</feature>
<dbReference type="SUPFAM" id="SSF48264">
    <property type="entry name" value="Cytochrome P450"/>
    <property type="match status" value="1"/>
</dbReference>